<dbReference type="AlphaFoldDB" id="A0A0E9UN19"/>
<dbReference type="EMBL" id="GBXM01042239">
    <property type="protein sequence ID" value="JAH66338.1"/>
    <property type="molecule type" value="Transcribed_RNA"/>
</dbReference>
<organism evidence="1">
    <name type="scientific">Anguilla anguilla</name>
    <name type="common">European freshwater eel</name>
    <name type="synonym">Muraena anguilla</name>
    <dbReference type="NCBI Taxonomy" id="7936"/>
    <lineage>
        <taxon>Eukaryota</taxon>
        <taxon>Metazoa</taxon>
        <taxon>Chordata</taxon>
        <taxon>Craniata</taxon>
        <taxon>Vertebrata</taxon>
        <taxon>Euteleostomi</taxon>
        <taxon>Actinopterygii</taxon>
        <taxon>Neopterygii</taxon>
        <taxon>Teleostei</taxon>
        <taxon>Anguilliformes</taxon>
        <taxon>Anguillidae</taxon>
        <taxon>Anguilla</taxon>
    </lineage>
</organism>
<reference evidence="1" key="2">
    <citation type="journal article" date="2015" name="Fish Shellfish Immunol.">
        <title>Early steps in the European eel (Anguilla anguilla)-Vibrio vulnificus interaction in the gills: Role of the RtxA13 toxin.</title>
        <authorList>
            <person name="Callol A."/>
            <person name="Pajuelo D."/>
            <person name="Ebbesson L."/>
            <person name="Teles M."/>
            <person name="MacKenzie S."/>
            <person name="Amaro C."/>
        </authorList>
    </citation>
    <scope>NUCLEOTIDE SEQUENCE</scope>
</reference>
<evidence type="ECO:0000313" key="1">
    <source>
        <dbReference type="EMBL" id="JAH66338.1"/>
    </source>
</evidence>
<protein>
    <submittedName>
        <fullName evidence="1">Uncharacterized protein</fullName>
    </submittedName>
</protein>
<sequence>MFFRFSLTPIHPPPIFFFLSLLVWRQHFQH</sequence>
<accession>A0A0E9UN19</accession>
<name>A0A0E9UN19_ANGAN</name>
<proteinExistence type="predicted"/>
<reference evidence="1" key="1">
    <citation type="submission" date="2014-11" db="EMBL/GenBank/DDBJ databases">
        <authorList>
            <person name="Amaro Gonzalez C."/>
        </authorList>
    </citation>
    <scope>NUCLEOTIDE SEQUENCE</scope>
</reference>